<name>A0A2R5F3L5_9BACL</name>
<dbReference type="InterPro" id="IPR014027">
    <property type="entry name" value="UDP-Glc/GDP-Man_DH_C"/>
</dbReference>
<feature type="domain" description="UDP-glucose/GDP-mannose dehydrogenase C-terminal" evidence="1">
    <location>
        <begin position="1"/>
        <end position="97"/>
    </location>
</feature>
<dbReference type="SMART" id="SM00984">
    <property type="entry name" value="UDPG_MGDP_dh_C"/>
    <property type="match status" value="1"/>
</dbReference>
<dbReference type="AlphaFoldDB" id="A0A2R5F3L5"/>
<accession>A0A2R5F3L5</accession>
<dbReference type="InterPro" id="IPR036220">
    <property type="entry name" value="UDP-Glc/GDP-Man_DH_C_sf"/>
</dbReference>
<protein>
    <submittedName>
        <fullName evidence="2">Putative UDP-glucose 6-dehydrogenase</fullName>
    </submittedName>
</protein>
<dbReference type="Gene3D" id="3.40.50.720">
    <property type="entry name" value="NAD(P)-binding Rossmann-like Domain"/>
    <property type="match status" value="1"/>
</dbReference>
<sequence>MLGATFKENTDDLRYSQAIELMKRLAARGCAVTAYDPLVSPALPGVVWAKSAADAATGAHALIVATGWKEFVDADWNQLRQKMSGTIVMDGRNVLNPTKVREAGLTYVGLGRI</sequence>
<reference evidence="2 3" key="1">
    <citation type="submission" date="2017-08" db="EMBL/GenBank/DDBJ databases">
        <title>Substantial Increase in Enzyme Production by Combined Drug-Resistance Mutations in Paenibacillus agaridevorans.</title>
        <authorList>
            <person name="Tanaka Y."/>
            <person name="Funane K."/>
            <person name="Hosaka T."/>
            <person name="Shiwa Y."/>
            <person name="Fujita N."/>
            <person name="Miyazaki T."/>
            <person name="Yoshikawa H."/>
            <person name="Murakami K."/>
            <person name="Kasahara K."/>
            <person name="Inaoka T."/>
            <person name="Hiraga Y."/>
            <person name="Ochi K."/>
        </authorList>
    </citation>
    <scope>NUCLEOTIDE SEQUENCE [LARGE SCALE GENOMIC DNA]</scope>
    <source>
        <strain evidence="2 3">T-3040</strain>
    </source>
</reference>
<dbReference type="Proteomes" id="UP000245202">
    <property type="component" value="Unassembled WGS sequence"/>
</dbReference>
<dbReference type="SUPFAM" id="SSF52413">
    <property type="entry name" value="UDP-glucose/GDP-mannose dehydrogenase C-terminal domain"/>
    <property type="match status" value="1"/>
</dbReference>
<dbReference type="GO" id="GO:0051287">
    <property type="term" value="F:NAD binding"/>
    <property type="evidence" value="ECO:0007669"/>
    <property type="project" value="InterPro"/>
</dbReference>
<keyword evidence="3" id="KW-1185">Reference proteome</keyword>
<dbReference type="PANTHER" id="PTHR43750">
    <property type="entry name" value="UDP-GLUCOSE 6-DEHYDROGENASE TUAD"/>
    <property type="match status" value="1"/>
</dbReference>
<evidence type="ECO:0000313" key="3">
    <source>
        <dbReference type="Proteomes" id="UP000245202"/>
    </source>
</evidence>
<dbReference type="PANTHER" id="PTHR43750:SF3">
    <property type="entry name" value="UDP-GLUCOSE 6-DEHYDROGENASE TUAD"/>
    <property type="match status" value="1"/>
</dbReference>
<evidence type="ECO:0000313" key="2">
    <source>
        <dbReference type="EMBL" id="GBG12338.1"/>
    </source>
</evidence>
<comment type="caution">
    <text evidence="2">The sequence shown here is derived from an EMBL/GenBank/DDBJ whole genome shotgun (WGS) entry which is preliminary data.</text>
</comment>
<gene>
    <name evidence="2" type="ORF">PAT3040_07211</name>
</gene>
<evidence type="ECO:0000259" key="1">
    <source>
        <dbReference type="SMART" id="SM00984"/>
    </source>
</evidence>
<organism evidence="2 3">
    <name type="scientific">Paenibacillus agaridevorans</name>
    <dbReference type="NCBI Taxonomy" id="171404"/>
    <lineage>
        <taxon>Bacteria</taxon>
        <taxon>Bacillati</taxon>
        <taxon>Bacillota</taxon>
        <taxon>Bacilli</taxon>
        <taxon>Bacillales</taxon>
        <taxon>Paenibacillaceae</taxon>
        <taxon>Paenibacillus</taxon>
    </lineage>
</organism>
<dbReference type="EMBL" id="BDQX01000458">
    <property type="protein sequence ID" value="GBG12338.1"/>
    <property type="molecule type" value="Genomic_DNA"/>
</dbReference>
<dbReference type="GO" id="GO:0016616">
    <property type="term" value="F:oxidoreductase activity, acting on the CH-OH group of donors, NAD or NADP as acceptor"/>
    <property type="evidence" value="ECO:0007669"/>
    <property type="project" value="InterPro"/>
</dbReference>
<dbReference type="Pfam" id="PF03720">
    <property type="entry name" value="UDPG_MGDP_dh_C"/>
    <property type="match status" value="1"/>
</dbReference>
<proteinExistence type="predicted"/>